<dbReference type="AlphaFoldDB" id="A0AAU8AE11"/>
<evidence type="ECO:0000313" key="1">
    <source>
        <dbReference type="EMBL" id="XCC92951.1"/>
    </source>
</evidence>
<dbReference type="EMBL" id="CP123384">
    <property type="protein sequence ID" value="XCC92951.1"/>
    <property type="molecule type" value="Genomic_DNA"/>
</dbReference>
<proteinExistence type="predicted"/>
<evidence type="ECO:0008006" key="2">
    <source>
        <dbReference type="Google" id="ProtNLM"/>
    </source>
</evidence>
<gene>
    <name evidence="1" type="ORF">PVT71_10735</name>
</gene>
<protein>
    <recommendedName>
        <fullName evidence="2">DUF1835 domain-containing protein</fullName>
    </recommendedName>
</protein>
<sequence length="293" mass="32919">MQVILHLGVQCSDEDRLLKGLLRNAGEFHAEGISVPGPSRYRLLLSEAVGTLGAGEPAPEAREVLLDAILSEDPGQVKRLILSHETLLSVPKLALEEGVLYRKAERRLQALARLFEGDELQIFLGVRDFATWLPAMLRATPHQDLQSFLSGADPMRLRWSDLVLRLRRALPEVPITLWCNEDTPLLWGQILREAAGIDAERKITGSFDLFSEIVSPEAMQRFRGFLRENPTVSEAQKRRVMTVFMEKYALPGAMEEELDMPGWDAPYVDMLTGLYDEDVWQMGSIDGVRVLAP</sequence>
<dbReference type="RefSeq" id="WP_353471778.1">
    <property type="nucleotide sequence ID" value="NZ_CP123384.1"/>
</dbReference>
<reference evidence="1" key="1">
    <citation type="submission" date="2023-02" db="EMBL/GenBank/DDBJ databases">
        <title>Description and genomic characterization of Salipiger bruguierae sp. nov., isolated from the sediment of mangrove plant Bruguiera sexangula.</title>
        <authorList>
            <person name="Long M."/>
        </authorList>
    </citation>
    <scope>NUCLEOTIDE SEQUENCE</scope>
    <source>
        <strain evidence="1">H15</strain>
    </source>
</reference>
<organism evidence="1">
    <name type="scientific">Alloyangia sp. H15</name>
    <dbReference type="NCBI Taxonomy" id="3029062"/>
    <lineage>
        <taxon>Bacteria</taxon>
        <taxon>Pseudomonadati</taxon>
        <taxon>Pseudomonadota</taxon>
        <taxon>Alphaproteobacteria</taxon>
        <taxon>Rhodobacterales</taxon>
        <taxon>Roseobacteraceae</taxon>
        <taxon>Alloyangia</taxon>
    </lineage>
</organism>
<name>A0AAU8AE11_9RHOB</name>
<accession>A0AAU8AE11</accession>